<dbReference type="EMBL" id="CP121309">
    <property type="protein sequence ID" value="WFP92824.1"/>
    <property type="molecule type" value="Genomic_DNA"/>
</dbReference>
<evidence type="ECO:0000313" key="2">
    <source>
        <dbReference type="EMBL" id="USJ25450.1"/>
    </source>
</evidence>
<reference evidence="2" key="1">
    <citation type="submission" date="2022-06" db="EMBL/GenBank/DDBJ databases">
        <title>Physiological and biochemical characterization and genomic elucidation of a strain of the genus Ensifer adhaerens M8 that combines arsenic oxidation and chromium reduction.</title>
        <authorList>
            <person name="Li X."/>
            <person name="Yu c."/>
        </authorList>
    </citation>
    <scope>NUCLEOTIDE SEQUENCE</scope>
    <source>
        <strain evidence="2">M8</strain>
        <plasmid evidence="2">pA</plasmid>
    </source>
</reference>
<keyword evidence="2" id="KW-0614">Plasmid</keyword>
<keyword evidence="1" id="KW-0472">Membrane</keyword>
<dbReference type="Proteomes" id="UP001055460">
    <property type="component" value="Plasmid pA"/>
</dbReference>
<keyword evidence="5" id="KW-1185">Reference proteome</keyword>
<evidence type="ECO:0000313" key="4">
    <source>
        <dbReference type="Proteomes" id="UP001055460"/>
    </source>
</evidence>
<gene>
    <name evidence="2" type="ORF">NE863_23395</name>
    <name evidence="3" type="ORF">P4B07_23940</name>
</gene>
<reference evidence="3 5" key="2">
    <citation type="submission" date="2023-03" db="EMBL/GenBank/DDBJ databases">
        <title>Comparative genome and transcriptome analysis combination mining strategies for increasing vitamin B12 production of Ensifer adhaerens strain.</title>
        <authorList>
            <person name="Yongheng L."/>
        </authorList>
    </citation>
    <scope>NUCLEOTIDE SEQUENCE [LARGE SCALE GENOMIC DNA]</scope>
    <source>
        <strain evidence="3 5">Casida A-T305</strain>
        <plasmid evidence="3 5">unnamedA</plasmid>
    </source>
</reference>
<feature type="transmembrane region" description="Helical" evidence="1">
    <location>
        <begin position="32"/>
        <end position="49"/>
    </location>
</feature>
<evidence type="ECO:0000313" key="5">
    <source>
        <dbReference type="Proteomes" id="UP001214094"/>
    </source>
</evidence>
<dbReference type="EMBL" id="CP098808">
    <property type="protein sequence ID" value="USJ25450.1"/>
    <property type="molecule type" value="Genomic_DNA"/>
</dbReference>
<evidence type="ECO:0000313" key="3">
    <source>
        <dbReference type="EMBL" id="WFP92824.1"/>
    </source>
</evidence>
<geneLocation type="plasmid" evidence="3 5">
    <name>unnamedA</name>
</geneLocation>
<sequence>MTDAQIGLSVATPIIIVFALVLYRMGVLQRGATLSAILSSVAIAIVLFLDR</sequence>
<dbReference type="GeneID" id="42983353"/>
<dbReference type="RefSeq" id="WP_089044838.1">
    <property type="nucleotide sequence ID" value="NZ_CAXURO020000002.1"/>
</dbReference>
<keyword evidence="1" id="KW-1133">Transmembrane helix</keyword>
<evidence type="ECO:0000256" key="1">
    <source>
        <dbReference type="SAM" id="Phobius"/>
    </source>
</evidence>
<geneLocation type="plasmid" evidence="2 4">
    <name>pA</name>
</geneLocation>
<keyword evidence="1" id="KW-0812">Transmembrane</keyword>
<dbReference type="Proteomes" id="UP001214094">
    <property type="component" value="Plasmid unnamedA"/>
</dbReference>
<proteinExistence type="predicted"/>
<accession>A0A9Q9DBI8</accession>
<protein>
    <submittedName>
        <fullName evidence="2">Uncharacterized protein</fullName>
    </submittedName>
</protein>
<organism evidence="2 4">
    <name type="scientific">Ensifer adhaerens</name>
    <name type="common">Sinorhizobium morelense</name>
    <dbReference type="NCBI Taxonomy" id="106592"/>
    <lineage>
        <taxon>Bacteria</taxon>
        <taxon>Pseudomonadati</taxon>
        <taxon>Pseudomonadota</taxon>
        <taxon>Alphaproteobacteria</taxon>
        <taxon>Hyphomicrobiales</taxon>
        <taxon>Rhizobiaceae</taxon>
        <taxon>Sinorhizobium/Ensifer group</taxon>
        <taxon>Ensifer</taxon>
    </lineage>
</organism>
<feature type="transmembrane region" description="Helical" evidence="1">
    <location>
        <begin position="6"/>
        <end position="25"/>
    </location>
</feature>
<name>A0A9Q9DBI8_ENSAD</name>
<dbReference type="AlphaFoldDB" id="A0A9Q9DBI8"/>